<dbReference type="AlphaFoldDB" id="A0A916UIS6"/>
<reference evidence="1" key="2">
    <citation type="submission" date="2020-09" db="EMBL/GenBank/DDBJ databases">
        <authorList>
            <person name="Sun Q."/>
            <person name="Zhou Y."/>
        </authorList>
    </citation>
    <scope>NUCLEOTIDE SEQUENCE</scope>
    <source>
        <strain evidence="1">CGMCC 1.15478</strain>
    </source>
</reference>
<dbReference type="EMBL" id="BMJH01000003">
    <property type="protein sequence ID" value="GGC73940.1"/>
    <property type="molecule type" value="Genomic_DNA"/>
</dbReference>
<organism evidence="1 2">
    <name type="scientific">Hoyosella rhizosphaerae</name>
    <dbReference type="NCBI Taxonomy" id="1755582"/>
    <lineage>
        <taxon>Bacteria</taxon>
        <taxon>Bacillati</taxon>
        <taxon>Actinomycetota</taxon>
        <taxon>Actinomycetes</taxon>
        <taxon>Mycobacteriales</taxon>
        <taxon>Hoyosellaceae</taxon>
        <taxon>Hoyosella</taxon>
    </lineage>
</organism>
<reference evidence="1" key="1">
    <citation type="journal article" date="2014" name="Int. J. Syst. Evol. Microbiol.">
        <title>Complete genome sequence of Corynebacterium casei LMG S-19264T (=DSM 44701T), isolated from a smear-ripened cheese.</title>
        <authorList>
            <consortium name="US DOE Joint Genome Institute (JGI-PGF)"/>
            <person name="Walter F."/>
            <person name="Albersmeier A."/>
            <person name="Kalinowski J."/>
            <person name="Ruckert C."/>
        </authorList>
    </citation>
    <scope>NUCLEOTIDE SEQUENCE</scope>
    <source>
        <strain evidence="1">CGMCC 1.15478</strain>
    </source>
</reference>
<proteinExistence type="predicted"/>
<evidence type="ECO:0000313" key="2">
    <source>
        <dbReference type="Proteomes" id="UP000641514"/>
    </source>
</evidence>
<protein>
    <submittedName>
        <fullName evidence="1">Uncharacterized protein</fullName>
    </submittedName>
</protein>
<dbReference type="Proteomes" id="UP000641514">
    <property type="component" value="Unassembled WGS sequence"/>
</dbReference>
<dbReference type="RefSeq" id="WP_188676448.1">
    <property type="nucleotide sequence ID" value="NZ_BMJH01000003.1"/>
</dbReference>
<gene>
    <name evidence="1" type="ORF">GCM10011410_28920</name>
</gene>
<comment type="caution">
    <text evidence="1">The sequence shown here is derived from an EMBL/GenBank/DDBJ whole genome shotgun (WGS) entry which is preliminary data.</text>
</comment>
<evidence type="ECO:0000313" key="1">
    <source>
        <dbReference type="EMBL" id="GGC73940.1"/>
    </source>
</evidence>
<keyword evidence="2" id="KW-1185">Reference proteome</keyword>
<accession>A0A916UIS6</accession>
<sequence>MSDRFNALEHWAGLGHEVEAGQVWVDPVKAREPLEACNRFIEGLEAMLAKIYSHGEVVGFGILPSGVHTRDVFAARLNESSQSLKTAIEQHIDVVERMRSVFKNSVDRFEEAEAATRANLNAVSQTR</sequence>
<name>A0A916UIS6_9ACTN</name>